<feature type="domain" description="NodB homology" evidence="3">
    <location>
        <begin position="146"/>
        <end position="398"/>
    </location>
</feature>
<name>A0A850ERM9_9BACL</name>
<dbReference type="Gene3D" id="3.20.20.370">
    <property type="entry name" value="Glycoside hydrolase/deacetylase"/>
    <property type="match status" value="1"/>
</dbReference>
<sequence>MKSSKVKLLTLTVISAVLLVILYRMIFPIQYSFLVEGKESPPPKFQLSHGELFVPASFLENSLGLKIKWDPLPQESTPTGKGIYYRDKVLTLMYHAISPEVQKGASSISTSEFRTQLELLKKNNFHIITMDQYADFMLKGGKIPDNAVLLTFDDGYESFYTYAYPILKEFGDTATNFVIVGAVDGHVPGLPKLTWDQMREMKKSGMSFYNHTYDAHHMIAVDREGDQKPALPHLQYLPKENRVETVQEYRNRIDADLRHADNRLQTELGNTRNILCFPYGKYSLTALEVAQSQGINLFFTIGKGINTKFDRIGYRLDASKAGETPEHLIARMKRGGKESENAETKGLLMVNDIPLPFSGSVPKMKDNELMIPLREFSAATKVNMTLSNRDRKVTLSMF</sequence>
<dbReference type="PROSITE" id="PS51677">
    <property type="entry name" value="NODB"/>
    <property type="match status" value="1"/>
</dbReference>
<dbReference type="InterPro" id="IPR051398">
    <property type="entry name" value="Polysacch_Deacetylase"/>
</dbReference>
<evidence type="ECO:0000259" key="3">
    <source>
        <dbReference type="PROSITE" id="PS51677"/>
    </source>
</evidence>
<keyword evidence="5" id="KW-1185">Reference proteome</keyword>
<dbReference type="PANTHER" id="PTHR34216:SF3">
    <property type="entry name" value="POLY-BETA-1,6-N-ACETYL-D-GLUCOSAMINE N-DEACETYLASE"/>
    <property type="match status" value="1"/>
</dbReference>
<dbReference type="EMBL" id="JABWCS010000219">
    <property type="protein sequence ID" value="NUU63575.1"/>
    <property type="molecule type" value="Genomic_DNA"/>
</dbReference>
<dbReference type="Pfam" id="PF01522">
    <property type="entry name" value="Polysacc_deac_1"/>
    <property type="match status" value="1"/>
</dbReference>
<proteinExistence type="predicted"/>
<accession>A0A850ERM9</accession>
<dbReference type="GO" id="GO:0005975">
    <property type="term" value="P:carbohydrate metabolic process"/>
    <property type="evidence" value="ECO:0007669"/>
    <property type="project" value="InterPro"/>
</dbReference>
<dbReference type="GO" id="GO:0005576">
    <property type="term" value="C:extracellular region"/>
    <property type="evidence" value="ECO:0007669"/>
    <property type="project" value="UniProtKB-SubCell"/>
</dbReference>
<organism evidence="4 5">
    <name type="scientific">Paenibacillus agri</name>
    <dbReference type="NCBI Taxonomy" id="2744309"/>
    <lineage>
        <taxon>Bacteria</taxon>
        <taxon>Bacillati</taxon>
        <taxon>Bacillota</taxon>
        <taxon>Bacilli</taxon>
        <taxon>Bacillales</taxon>
        <taxon>Paenibacillaceae</taxon>
        <taxon>Paenibacillus</taxon>
    </lineage>
</organism>
<evidence type="ECO:0000313" key="4">
    <source>
        <dbReference type="EMBL" id="NUU63575.1"/>
    </source>
</evidence>
<dbReference type="GO" id="GO:0016810">
    <property type="term" value="F:hydrolase activity, acting on carbon-nitrogen (but not peptide) bonds"/>
    <property type="evidence" value="ECO:0007669"/>
    <property type="project" value="InterPro"/>
</dbReference>
<evidence type="ECO:0000256" key="1">
    <source>
        <dbReference type="ARBA" id="ARBA00004613"/>
    </source>
</evidence>
<dbReference type="InterPro" id="IPR011330">
    <property type="entry name" value="Glyco_hydro/deAcase_b/a-brl"/>
</dbReference>
<gene>
    <name evidence="4" type="ORF">HPT30_24745</name>
</gene>
<dbReference type="SUPFAM" id="SSF88713">
    <property type="entry name" value="Glycoside hydrolase/deacetylase"/>
    <property type="match status" value="1"/>
</dbReference>
<dbReference type="AlphaFoldDB" id="A0A850ERM9"/>
<protein>
    <submittedName>
        <fullName evidence="4">Polysaccharide deacetylase family protein</fullName>
    </submittedName>
</protein>
<evidence type="ECO:0000313" key="5">
    <source>
        <dbReference type="Proteomes" id="UP000564806"/>
    </source>
</evidence>
<dbReference type="RefSeq" id="WP_175373963.1">
    <property type="nucleotide sequence ID" value="NZ_JABWCS010000219.1"/>
</dbReference>
<evidence type="ECO:0000256" key="2">
    <source>
        <dbReference type="ARBA" id="ARBA00022729"/>
    </source>
</evidence>
<comment type="subcellular location">
    <subcellularLocation>
        <location evidence="1">Secreted</location>
    </subcellularLocation>
</comment>
<comment type="caution">
    <text evidence="4">The sequence shown here is derived from an EMBL/GenBank/DDBJ whole genome shotgun (WGS) entry which is preliminary data.</text>
</comment>
<reference evidence="4" key="1">
    <citation type="submission" date="2020-06" db="EMBL/GenBank/DDBJ databases">
        <title>Paenibacillus sp. nov., isolated from soil.</title>
        <authorList>
            <person name="Seo Y.L."/>
        </authorList>
    </citation>
    <scope>NUCLEOTIDE SEQUENCE [LARGE SCALE GENOMIC DNA]</scope>
    <source>
        <strain evidence="4">JW14</strain>
    </source>
</reference>
<dbReference type="PANTHER" id="PTHR34216">
    <property type="match status" value="1"/>
</dbReference>
<keyword evidence="2" id="KW-0732">Signal</keyword>
<dbReference type="InterPro" id="IPR002509">
    <property type="entry name" value="NODB_dom"/>
</dbReference>
<dbReference type="Proteomes" id="UP000564806">
    <property type="component" value="Unassembled WGS sequence"/>
</dbReference>